<reference evidence="1 2" key="1">
    <citation type="journal article" date="2014" name="PLoS ONE">
        <title>Global Analysis of Gene Expression Profiles in Physic Nut (Jatropha curcas L.) Seedlings Exposed to Salt Stress.</title>
        <authorList>
            <person name="Zhang L."/>
            <person name="Zhang C."/>
            <person name="Wu P."/>
            <person name="Chen Y."/>
            <person name="Li M."/>
            <person name="Jiang H."/>
            <person name="Wu G."/>
        </authorList>
    </citation>
    <scope>NUCLEOTIDE SEQUENCE [LARGE SCALE GENOMIC DNA]</scope>
    <source>
        <strain evidence="2">cv. GZQX0401</strain>
        <tissue evidence="1">Young leaves</tissue>
    </source>
</reference>
<dbReference type="Proteomes" id="UP000027138">
    <property type="component" value="Unassembled WGS sequence"/>
</dbReference>
<name>A0A067JPS1_JATCU</name>
<evidence type="ECO:0000313" key="2">
    <source>
        <dbReference type="Proteomes" id="UP000027138"/>
    </source>
</evidence>
<proteinExistence type="predicted"/>
<protein>
    <submittedName>
        <fullName evidence="1">Uncharacterized protein</fullName>
    </submittedName>
</protein>
<evidence type="ECO:0000313" key="1">
    <source>
        <dbReference type="EMBL" id="KDP25966.1"/>
    </source>
</evidence>
<sequence>MALPSYNSDEDFFGSLGISLDEVDLMADADTHASMTGIFAQDSRIKLDVGESSVAGIPLELFDPNSPTWAFEYFPYTRPELLQTDLGSGLAPSAWRWYKSNLHPVRLNKSLKELRAFFDTCPLVQAEVRLMPARLQGWIQADLDLQQSDALSQRRVVLSHSIIR</sequence>
<dbReference type="OrthoDB" id="1936739at2759"/>
<dbReference type="EMBL" id="KK914943">
    <property type="protein sequence ID" value="KDP25966.1"/>
    <property type="molecule type" value="Genomic_DNA"/>
</dbReference>
<gene>
    <name evidence="1" type="ORF">JCGZ_22995</name>
</gene>
<accession>A0A067JPS1</accession>
<keyword evidence="2" id="KW-1185">Reference proteome</keyword>
<organism evidence="1 2">
    <name type="scientific">Jatropha curcas</name>
    <name type="common">Barbados nut</name>
    <dbReference type="NCBI Taxonomy" id="180498"/>
    <lineage>
        <taxon>Eukaryota</taxon>
        <taxon>Viridiplantae</taxon>
        <taxon>Streptophyta</taxon>
        <taxon>Embryophyta</taxon>
        <taxon>Tracheophyta</taxon>
        <taxon>Spermatophyta</taxon>
        <taxon>Magnoliopsida</taxon>
        <taxon>eudicotyledons</taxon>
        <taxon>Gunneridae</taxon>
        <taxon>Pentapetalae</taxon>
        <taxon>rosids</taxon>
        <taxon>fabids</taxon>
        <taxon>Malpighiales</taxon>
        <taxon>Euphorbiaceae</taxon>
        <taxon>Crotonoideae</taxon>
        <taxon>Jatropheae</taxon>
        <taxon>Jatropha</taxon>
    </lineage>
</organism>
<dbReference type="AlphaFoldDB" id="A0A067JPS1"/>